<sequence>MKGRILRATEKVRRVAEIISGLMFAGIFAVFILGIAMRYLFHRPLMWTDEVTILLLLWCTFLTDAFVVRASDHVAFDVLWDMVSPRTRRIIGIIGRLVFALIFAAAFPTIVDYVFFLWRERTDVLEIRLDIVFSCFIIYIVMVVVRLIAQLVEFCGPNWREHVGASDLAATSNVIG</sequence>
<comment type="subunit">
    <text evidence="9">The complex comprises the extracytoplasmic solute receptor protein and the two transmembrane proteins.</text>
</comment>
<keyword evidence="3" id="KW-1003">Cell membrane</keyword>
<keyword evidence="4 9" id="KW-0997">Cell inner membrane</keyword>
<keyword evidence="12" id="KW-1185">Reference proteome</keyword>
<feature type="transmembrane region" description="Helical" evidence="9">
    <location>
        <begin position="131"/>
        <end position="149"/>
    </location>
</feature>
<feature type="transmembrane region" description="Helical" evidence="9">
    <location>
        <begin position="90"/>
        <end position="111"/>
    </location>
</feature>
<dbReference type="GO" id="GO:0022857">
    <property type="term" value="F:transmembrane transporter activity"/>
    <property type="evidence" value="ECO:0007669"/>
    <property type="project" value="UniProtKB-UniRule"/>
</dbReference>
<dbReference type="InterPro" id="IPR007387">
    <property type="entry name" value="TRAP_DctQ"/>
</dbReference>
<feature type="transmembrane region" description="Helical" evidence="9">
    <location>
        <begin position="53"/>
        <end position="70"/>
    </location>
</feature>
<evidence type="ECO:0000256" key="9">
    <source>
        <dbReference type="RuleBase" id="RU369079"/>
    </source>
</evidence>
<evidence type="ECO:0000256" key="3">
    <source>
        <dbReference type="ARBA" id="ARBA00022475"/>
    </source>
</evidence>
<evidence type="ECO:0000313" key="11">
    <source>
        <dbReference type="EMBL" id="PXW51870.1"/>
    </source>
</evidence>
<keyword evidence="6 9" id="KW-1133">Transmembrane helix</keyword>
<dbReference type="InterPro" id="IPR055348">
    <property type="entry name" value="DctQ"/>
</dbReference>
<keyword evidence="2 9" id="KW-0813">Transport</keyword>
<feature type="transmembrane region" description="Helical" evidence="9">
    <location>
        <begin position="21"/>
        <end position="41"/>
    </location>
</feature>
<gene>
    <name evidence="11" type="ORF">C7450_11825</name>
</gene>
<dbReference type="AlphaFoldDB" id="A0A2V3TTS0"/>
<evidence type="ECO:0000256" key="7">
    <source>
        <dbReference type="ARBA" id="ARBA00023136"/>
    </source>
</evidence>
<comment type="caution">
    <text evidence="11">The sequence shown here is derived from an EMBL/GenBank/DDBJ whole genome shotgun (WGS) entry which is preliminary data.</text>
</comment>
<dbReference type="Proteomes" id="UP000248021">
    <property type="component" value="Unassembled WGS sequence"/>
</dbReference>
<feature type="domain" description="Tripartite ATP-independent periplasmic transporters DctQ component" evidence="10">
    <location>
        <begin position="27"/>
        <end position="153"/>
    </location>
</feature>
<evidence type="ECO:0000256" key="4">
    <source>
        <dbReference type="ARBA" id="ARBA00022519"/>
    </source>
</evidence>
<comment type="subcellular location">
    <subcellularLocation>
        <location evidence="1 9">Cell inner membrane</location>
        <topology evidence="1 9">Multi-pass membrane protein</topology>
    </subcellularLocation>
</comment>
<evidence type="ECO:0000256" key="5">
    <source>
        <dbReference type="ARBA" id="ARBA00022692"/>
    </source>
</evidence>
<evidence type="ECO:0000256" key="2">
    <source>
        <dbReference type="ARBA" id="ARBA00022448"/>
    </source>
</evidence>
<comment type="function">
    <text evidence="9">Part of the tripartite ATP-independent periplasmic (TRAP) transport system.</text>
</comment>
<organism evidence="11 12">
    <name type="scientific">Chelatococcus asaccharovorans</name>
    <dbReference type="NCBI Taxonomy" id="28210"/>
    <lineage>
        <taxon>Bacteria</taxon>
        <taxon>Pseudomonadati</taxon>
        <taxon>Pseudomonadota</taxon>
        <taxon>Alphaproteobacteria</taxon>
        <taxon>Hyphomicrobiales</taxon>
        <taxon>Chelatococcaceae</taxon>
        <taxon>Chelatococcus</taxon>
    </lineage>
</organism>
<dbReference type="GO" id="GO:0005886">
    <property type="term" value="C:plasma membrane"/>
    <property type="evidence" value="ECO:0007669"/>
    <property type="project" value="UniProtKB-SubCell"/>
</dbReference>
<evidence type="ECO:0000313" key="12">
    <source>
        <dbReference type="Proteomes" id="UP000248021"/>
    </source>
</evidence>
<accession>A0A2V3TTS0</accession>
<name>A0A2V3TTS0_9HYPH</name>
<dbReference type="RefSeq" id="WP_110378185.1">
    <property type="nucleotide sequence ID" value="NZ_CAKNFM010000006.1"/>
</dbReference>
<dbReference type="EMBL" id="QJJK01000018">
    <property type="protein sequence ID" value="PXW51870.1"/>
    <property type="molecule type" value="Genomic_DNA"/>
</dbReference>
<dbReference type="OrthoDB" id="4250245at2"/>
<dbReference type="GO" id="GO:0015740">
    <property type="term" value="P:C4-dicarboxylate transport"/>
    <property type="evidence" value="ECO:0007669"/>
    <property type="project" value="TreeGrafter"/>
</dbReference>
<evidence type="ECO:0000256" key="1">
    <source>
        <dbReference type="ARBA" id="ARBA00004429"/>
    </source>
</evidence>
<keyword evidence="5 9" id="KW-0812">Transmembrane</keyword>
<dbReference type="PANTHER" id="PTHR35011:SF2">
    <property type="entry name" value="2,3-DIKETO-L-GULONATE TRAP TRANSPORTER SMALL PERMEASE PROTEIN YIAM"/>
    <property type="match status" value="1"/>
</dbReference>
<evidence type="ECO:0000256" key="8">
    <source>
        <dbReference type="ARBA" id="ARBA00038436"/>
    </source>
</evidence>
<evidence type="ECO:0000259" key="10">
    <source>
        <dbReference type="Pfam" id="PF04290"/>
    </source>
</evidence>
<evidence type="ECO:0000256" key="6">
    <source>
        <dbReference type="ARBA" id="ARBA00022989"/>
    </source>
</evidence>
<proteinExistence type="inferred from homology"/>
<keyword evidence="7 9" id="KW-0472">Membrane</keyword>
<comment type="similarity">
    <text evidence="8 9">Belongs to the TRAP transporter small permease family.</text>
</comment>
<reference evidence="11 12" key="1">
    <citation type="submission" date="2018-05" db="EMBL/GenBank/DDBJ databases">
        <title>Genomic Encyclopedia of Type Strains, Phase IV (KMG-IV): sequencing the most valuable type-strain genomes for metagenomic binning, comparative biology and taxonomic classification.</title>
        <authorList>
            <person name="Goeker M."/>
        </authorList>
    </citation>
    <scope>NUCLEOTIDE SEQUENCE [LARGE SCALE GENOMIC DNA]</scope>
    <source>
        <strain evidence="11 12">DSM 6462</strain>
    </source>
</reference>
<protein>
    <recommendedName>
        <fullName evidence="9">TRAP transporter small permease protein</fullName>
    </recommendedName>
</protein>
<dbReference type="Pfam" id="PF04290">
    <property type="entry name" value="DctQ"/>
    <property type="match status" value="1"/>
</dbReference>
<dbReference type="PANTHER" id="PTHR35011">
    <property type="entry name" value="2,3-DIKETO-L-GULONATE TRAP TRANSPORTER SMALL PERMEASE PROTEIN YIAM"/>
    <property type="match status" value="1"/>
</dbReference>